<dbReference type="PATRIC" id="fig|1079.8.peg.3674"/>
<protein>
    <submittedName>
        <fullName evidence="2">Uncharacterized protein</fullName>
    </submittedName>
</protein>
<accession>A0A182D701</accession>
<dbReference type="AlphaFoldDB" id="A0A182D701"/>
<proteinExistence type="predicted"/>
<dbReference type="EMBL" id="AP014854">
    <property type="protein sequence ID" value="BAS01159.1"/>
    <property type="molecule type" value="Genomic_DNA"/>
</dbReference>
<name>A0A182D701_BLAVI</name>
<evidence type="ECO:0000313" key="2">
    <source>
        <dbReference type="EMBL" id="BAS01159.1"/>
    </source>
</evidence>
<evidence type="ECO:0000256" key="1">
    <source>
        <dbReference type="SAM" id="MobiDB-lite"/>
    </source>
</evidence>
<organism evidence="2">
    <name type="scientific">Blastochloris viridis</name>
    <name type="common">Rhodopseudomonas viridis</name>
    <dbReference type="NCBI Taxonomy" id="1079"/>
    <lineage>
        <taxon>Bacteria</taxon>
        <taxon>Pseudomonadati</taxon>
        <taxon>Pseudomonadota</taxon>
        <taxon>Alphaproteobacteria</taxon>
        <taxon>Hyphomicrobiales</taxon>
        <taxon>Blastochloridaceae</taxon>
        <taxon>Blastochloris</taxon>
    </lineage>
</organism>
<dbReference type="Pfam" id="PF14236">
    <property type="entry name" value="DruA"/>
    <property type="match status" value="1"/>
</dbReference>
<dbReference type="InterPro" id="IPR025639">
    <property type="entry name" value="DruA"/>
</dbReference>
<gene>
    <name evidence="2" type="ORF">BV133_3565</name>
</gene>
<sequence>MATHLWTARGSEWPKSALSPPEFSEPVDWMGHSTEFLSLKNRDNFDWRGRTIRTHVRQPRVESAKLSIDFIGILLFQTYVDDFGKAVRRRPRSHSHRAQSARCRCRFSPAARRHALVGTDEVASSAYEPIRWSKKDTDETFRQAKEHNAGWVAICGLSPTESDRFRLIRPTREPFGMPLSRRSLQQAFGESISGIRGYCNLRLHCFTLSWLGDSMTKSKNALPNRNRSGVARPFSADALLKRSIRSHFTRLGFARANDGTLILPGTGKDDVRTLHAEQRAERLERSSQFLKLVLPDALKYFADGAELDPSKIKLQLKRVRSGSEAADLFRIATLTWSVPVSAGYGRRLRYLVWDAHHEKVAGVIALGDPVFNLRVRDELIGWDAEARGKRLVGLLDAYVLGAVPPYSMLLCGKAVACLVRSREVFDDFKKTYGGAVGIISGRKKRAKLLAVTTTSSMGRSSIYNRLKLGKQTFFERIGYTIGWGHFHITDRLFADIREFLRLRRDPYAGNHQFGDGPSWRLRTIRRALDILEINQSVLKHGIQREVFICPFGANAFEILKTGNGELDLSTLQTVEEISDLARARWIEPRALRRPEFREWKREGILDLIKGKPPSAAKPSIQVQPGRGAAVGR</sequence>
<feature type="region of interest" description="Disordered" evidence="1">
    <location>
        <begin position="610"/>
        <end position="632"/>
    </location>
</feature>
<dbReference type="RefSeq" id="WP_197604407.1">
    <property type="nucleotide sequence ID" value="NZ_CP012946.1"/>
</dbReference>
<reference evidence="2" key="1">
    <citation type="journal article" date="2015" name="Genome Announc.">
        <title>Complete Genome Sequence of the Bacteriochlorophyll b-Producing Photosynthetic Bacterium Blastochloris viridis.</title>
        <authorList>
            <person name="Tsukatani Y."/>
            <person name="Hirose Y."/>
            <person name="Harada J."/>
            <person name="Misawa N."/>
            <person name="Mori K."/>
            <person name="Inoue K."/>
            <person name="Tamiaki H."/>
        </authorList>
    </citation>
    <scope>NUCLEOTIDE SEQUENCE [LARGE SCALE GENOMIC DNA]</scope>
    <source>
        <strain evidence="2">DSM 133</strain>
    </source>
</reference>